<dbReference type="InterPro" id="IPR003593">
    <property type="entry name" value="AAA+_ATPase"/>
</dbReference>
<dbReference type="RefSeq" id="WP_308439035.1">
    <property type="nucleotide sequence ID" value="NZ_BNBT01000080.1"/>
</dbReference>
<dbReference type="CDD" id="cd03228">
    <property type="entry name" value="ABCC_MRP_Like"/>
    <property type="match status" value="1"/>
</dbReference>
<dbReference type="AlphaFoldDB" id="A0A919DSP6"/>
<dbReference type="InterPro" id="IPR036640">
    <property type="entry name" value="ABC1_TM_sf"/>
</dbReference>
<dbReference type="Proteomes" id="UP000608024">
    <property type="component" value="Unassembled WGS sequence"/>
</dbReference>
<comment type="subcellular location">
    <subcellularLocation>
        <location evidence="1">Cell membrane</location>
        <topology evidence="1">Multi-pass membrane protein</topology>
    </subcellularLocation>
</comment>
<feature type="compositionally biased region" description="Low complexity" evidence="7">
    <location>
        <begin position="338"/>
        <end position="349"/>
    </location>
</feature>
<evidence type="ECO:0000256" key="4">
    <source>
        <dbReference type="ARBA" id="ARBA00022840"/>
    </source>
</evidence>
<keyword evidence="3" id="KW-0547">Nucleotide-binding</keyword>
<dbReference type="Pfam" id="PF00005">
    <property type="entry name" value="ABC_tran"/>
    <property type="match status" value="1"/>
</dbReference>
<dbReference type="PANTHER" id="PTHR43394:SF1">
    <property type="entry name" value="ATP-BINDING CASSETTE SUB-FAMILY B MEMBER 10, MITOCHONDRIAL"/>
    <property type="match status" value="1"/>
</dbReference>
<keyword evidence="2 8" id="KW-0812">Transmembrane</keyword>
<evidence type="ECO:0000313" key="10">
    <source>
        <dbReference type="EMBL" id="GHE73304.1"/>
    </source>
</evidence>
<keyword evidence="6 8" id="KW-0472">Membrane</keyword>
<evidence type="ECO:0000256" key="2">
    <source>
        <dbReference type="ARBA" id="ARBA00022692"/>
    </source>
</evidence>
<evidence type="ECO:0000256" key="3">
    <source>
        <dbReference type="ARBA" id="ARBA00022741"/>
    </source>
</evidence>
<dbReference type="GO" id="GO:0015421">
    <property type="term" value="F:ABC-type oligopeptide transporter activity"/>
    <property type="evidence" value="ECO:0007669"/>
    <property type="project" value="TreeGrafter"/>
</dbReference>
<dbReference type="Gene3D" id="1.20.1560.10">
    <property type="entry name" value="ABC transporter type 1, transmembrane domain"/>
    <property type="match status" value="1"/>
</dbReference>
<dbReference type="GO" id="GO:0005886">
    <property type="term" value="C:plasma membrane"/>
    <property type="evidence" value="ECO:0007669"/>
    <property type="project" value="UniProtKB-SubCell"/>
</dbReference>
<dbReference type="SUPFAM" id="SSF90123">
    <property type="entry name" value="ABC transporter transmembrane region"/>
    <property type="match status" value="1"/>
</dbReference>
<feature type="region of interest" description="Disordered" evidence="7">
    <location>
        <begin position="203"/>
        <end position="300"/>
    </location>
</feature>
<evidence type="ECO:0000256" key="1">
    <source>
        <dbReference type="ARBA" id="ARBA00004651"/>
    </source>
</evidence>
<accession>A0A919DSP6</accession>
<feature type="transmembrane region" description="Helical" evidence="8">
    <location>
        <begin position="681"/>
        <end position="708"/>
    </location>
</feature>
<feature type="transmembrane region" description="Helical" evidence="8">
    <location>
        <begin position="180"/>
        <end position="198"/>
    </location>
</feature>
<gene>
    <name evidence="10" type="ORF">GCM10018785_46750</name>
</gene>
<dbReference type="SUPFAM" id="SSF52540">
    <property type="entry name" value="P-loop containing nucleoside triphosphate hydrolases"/>
    <property type="match status" value="1"/>
</dbReference>
<proteinExistence type="predicted"/>
<name>A0A919DSP6_9ACTN</name>
<feature type="region of interest" description="Disordered" evidence="7">
    <location>
        <begin position="336"/>
        <end position="380"/>
    </location>
</feature>
<evidence type="ECO:0000256" key="7">
    <source>
        <dbReference type="SAM" id="MobiDB-lite"/>
    </source>
</evidence>
<evidence type="ECO:0000256" key="5">
    <source>
        <dbReference type="ARBA" id="ARBA00022989"/>
    </source>
</evidence>
<reference evidence="10" key="2">
    <citation type="submission" date="2020-09" db="EMBL/GenBank/DDBJ databases">
        <authorList>
            <person name="Sun Q."/>
            <person name="Ohkuma M."/>
        </authorList>
    </citation>
    <scope>NUCLEOTIDE SEQUENCE</scope>
    <source>
        <strain evidence="10">JCM 4784</strain>
    </source>
</reference>
<protein>
    <recommendedName>
        <fullName evidence="9">ABC transporter domain-containing protein</fullName>
    </recommendedName>
</protein>
<organism evidence="10 11">
    <name type="scientific">Streptomyces longispororuber</name>
    <dbReference type="NCBI Taxonomy" id="68230"/>
    <lineage>
        <taxon>Bacteria</taxon>
        <taxon>Bacillati</taxon>
        <taxon>Actinomycetota</taxon>
        <taxon>Actinomycetes</taxon>
        <taxon>Kitasatosporales</taxon>
        <taxon>Streptomycetaceae</taxon>
        <taxon>Streptomyces</taxon>
    </lineage>
</organism>
<dbReference type="Gene3D" id="3.40.50.300">
    <property type="entry name" value="P-loop containing nucleotide triphosphate hydrolases"/>
    <property type="match status" value="1"/>
</dbReference>
<keyword evidence="11" id="KW-1185">Reference proteome</keyword>
<dbReference type="InterPro" id="IPR003439">
    <property type="entry name" value="ABC_transporter-like_ATP-bd"/>
</dbReference>
<evidence type="ECO:0000313" key="11">
    <source>
        <dbReference type="Proteomes" id="UP000608024"/>
    </source>
</evidence>
<dbReference type="PROSITE" id="PS50893">
    <property type="entry name" value="ABC_TRANSPORTER_2"/>
    <property type="match status" value="1"/>
</dbReference>
<evidence type="ECO:0000259" key="9">
    <source>
        <dbReference type="PROSITE" id="PS50893"/>
    </source>
</evidence>
<feature type="transmembrane region" description="Helical" evidence="8">
    <location>
        <begin position="62"/>
        <end position="87"/>
    </location>
</feature>
<feature type="domain" description="ABC transporter" evidence="9">
    <location>
        <begin position="745"/>
        <end position="984"/>
    </location>
</feature>
<comment type="caution">
    <text evidence="10">The sequence shown here is derived from an EMBL/GenBank/DDBJ whole genome shotgun (WGS) entry which is preliminary data.</text>
</comment>
<evidence type="ECO:0000256" key="8">
    <source>
        <dbReference type="SAM" id="Phobius"/>
    </source>
</evidence>
<dbReference type="PANTHER" id="PTHR43394">
    <property type="entry name" value="ATP-DEPENDENT PERMEASE MDL1, MITOCHONDRIAL"/>
    <property type="match status" value="1"/>
</dbReference>
<sequence length="989" mass="105014">MSPTRTYTPAGRPGFRHHLAFEWTKFAGLRSTRWTAVATGLVTVVGAVFVGLSGSLREDDTVLGGSLTLGVVSLMTAGVLGALTVCGEYSSGTITATLTAVPRRGRVLAAKAALLAVLLYVVALFSCTVAYLLGDAVLEDGRYAPGEPWPALFGIAALFAAVGVLGLAIGVLLRHSAGAVTAVVAVMLLPSLFGPLLGDPPALGRGRGPDGRPGEAHPDVRREPGHGRLPRRLAVPGPGDRVHPAPARHGTPPLAAPRRLSREGQLGRGPATHGRGVPGTAPRDHNPQGTRPVRRFGHPAARWGPFAVRVGASGSRRRPASVRDLLRPKHVCANGCGSSLSAASPRSAATKAEPRSGGAQLTTSDHSRASTAPPPPPPPADLRFAAKDAANRLAGITVRTVVRRLPAAVWWTLRMAWRADRRAVLLLGVCQLVAGASQAVLLAATARAMRPLLGGADAASRIEAALPALAVVVCAAAVARVSTVLGSYASGRVTPLLVSRADTRFVETVCRAEMTAMEEPGFHDEKTAAKAGVQRTANLVTDVQRCMSALMQMTGAMGALTLLHPVLLPLIALAIVPAGVGEVLSARISYQTHYLNLADENVRHMVRWWATVPKHAAEVRANGMTDYVRFWYASISRRMDARTIAAAPRKARTVLAAAAVGGAFQVLIWGALAYLATHGHLGLAVAATAIVGLKAVLASLGTAVTYAANILNTGMYLEDLRTFLRRAERAARQRGTRTPRAPATVRVDSVSYTYPAKDRPALDGLSLTLERGEVVAVVGANGAGKSTLMNLITAVTLPDKGRVLWDGVDTRDLDADAAWRHTGVVTQDFAKWPLRARENVTQGQPRTHHDDPVWEAVDQVGLREAIDDLPHGLDTLLAREWFGGAELSGGQWQRFACARALYRKPAVLILDEPTSQLDARGEHQIFTALKAMSHDRITVIVTHRLDNTRLADRVLVLDHGRVAEQGTFDTLRDTPGSLFAEMYALSQDR</sequence>
<feature type="transmembrane region" description="Helical" evidence="8">
    <location>
        <begin position="152"/>
        <end position="173"/>
    </location>
</feature>
<dbReference type="GO" id="GO:0016887">
    <property type="term" value="F:ATP hydrolysis activity"/>
    <property type="evidence" value="ECO:0007669"/>
    <property type="project" value="InterPro"/>
</dbReference>
<dbReference type="EMBL" id="BNBT01000080">
    <property type="protein sequence ID" value="GHE73304.1"/>
    <property type="molecule type" value="Genomic_DNA"/>
</dbReference>
<keyword evidence="5 8" id="KW-1133">Transmembrane helix</keyword>
<keyword evidence="4" id="KW-0067">ATP-binding</keyword>
<feature type="transmembrane region" description="Helical" evidence="8">
    <location>
        <begin position="34"/>
        <end position="56"/>
    </location>
</feature>
<feature type="transmembrane region" description="Helical" evidence="8">
    <location>
        <begin position="108"/>
        <end position="132"/>
    </location>
</feature>
<evidence type="ECO:0000256" key="6">
    <source>
        <dbReference type="ARBA" id="ARBA00023136"/>
    </source>
</evidence>
<dbReference type="SMART" id="SM00382">
    <property type="entry name" value="AAA"/>
    <property type="match status" value="1"/>
</dbReference>
<feature type="compositionally biased region" description="Basic and acidic residues" evidence="7">
    <location>
        <begin position="207"/>
        <end position="226"/>
    </location>
</feature>
<dbReference type="GO" id="GO:0005524">
    <property type="term" value="F:ATP binding"/>
    <property type="evidence" value="ECO:0007669"/>
    <property type="project" value="UniProtKB-KW"/>
</dbReference>
<feature type="transmembrane region" description="Helical" evidence="8">
    <location>
        <begin position="654"/>
        <end position="675"/>
    </location>
</feature>
<feature type="transmembrane region" description="Helical" evidence="8">
    <location>
        <begin position="557"/>
        <end position="580"/>
    </location>
</feature>
<dbReference type="InterPro" id="IPR027417">
    <property type="entry name" value="P-loop_NTPase"/>
</dbReference>
<reference evidence="10" key="1">
    <citation type="journal article" date="2014" name="Int. J. Syst. Evol. Microbiol.">
        <title>Complete genome sequence of Corynebacterium casei LMG S-19264T (=DSM 44701T), isolated from a smear-ripened cheese.</title>
        <authorList>
            <consortium name="US DOE Joint Genome Institute (JGI-PGF)"/>
            <person name="Walter F."/>
            <person name="Albersmeier A."/>
            <person name="Kalinowski J."/>
            <person name="Ruckert C."/>
        </authorList>
    </citation>
    <scope>NUCLEOTIDE SEQUENCE</scope>
    <source>
        <strain evidence="10">JCM 4784</strain>
    </source>
</reference>
<dbReference type="InterPro" id="IPR039421">
    <property type="entry name" value="Type_1_exporter"/>
</dbReference>